<sequence>MLGYTTAAVLAVIAATSAHYSQTRADEVAMPEPANAARAQASAPSRQYLPQLMRPESGLGTPPVVPPPAPTAPAMAGPQTAVPTSEAPEETTTRSYAPSTTTEPTSTPSATSEPTPTSEPTGTSESTQTSPPTQSSEPSQTSEPTQPSTTSEPKPGLLPLVGGVVDGLTGPLLGS</sequence>
<organism evidence="2 3">
    <name type="scientific">Saccharopolyspora aridisoli</name>
    <dbReference type="NCBI Taxonomy" id="2530385"/>
    <lineage>
        <taxon>Bacteria</taxon>
        <taxon>Bacillati</taxon>
        <taxon>Actinomycetota</taxon>
        <taxon>Actinomycetes</taxon>
        <taxon>Pseudonocardiales</taxon>
        <taxon>Pseudonocardiaceae</taxon>
        <taxon>Saccharopolyspora</taxon>
    </lineage>
</organism>
<dbReference type="EMBL" id="SMKV01000001">
    <property type="protein sequence ID" value="TDC96868.1"/>
    <property type="molecule type" value="Genomic_DNA"/>
</dbReference>
<gene>
    <name evidence="2" type="ORF">E1161_01230</name>
</gene>
<comment type="caution">
    <text evidence="2">The sequence shown here is derived from an EMBL/GenBank/DDBJ whole genome shotgun (WGS) entry which is preliminary data.</text>
</comment>
<proteinExistence type="predicted"/>
<evidence type="ECO:0000313" key="2">
    <source>
        <dbReference type="EMBL" id="TDC96868.1"/>
    </source>
</evidence>
<protein>
    <submittedName>
        <fullName evidence="2">Uncharacterized protein</fullName>
    </submittedName>
</protein>
<dbReference type="RefSeq" id="WP_132618589.1">
    <property type="nucleotide sequence ID" value="NZ_SMKV01000001.1"/>
</dbReference>
<accession>A0A4R4UW94</accession>
<feature type="region of interest" description="Disordered" evidence="1">
    <location>
        <begin position="23"/>
        <end position="175"/>
    </location>
</feature>
<keyword evidence="3" id="KW-1185">Reference proteome</keyword>
<name>A0A4R4UW94_9PSEU</name>
<feature type="compositionally biased region" description="Low complexity" evidence="1">
    <location>
        <begin position="93"/>
        <end position="175"/>
    </location>
</feature>
<dbReference type="AlphaFoldDB" id="A0A4R4UW94"/>
<dbReference type="Proteomes" id="UP000294744">
    <property type="component" value="Unassembled WGS sequence"/>
</dbReference>
<reference evidence="2 3" key="1">
    <citation type="submission" date="2019-03" db="EMBL/GenBank/DDBJ databases">
        <title>Draft genome sequences of novel Actinobacteria.</title>
        <authorList>
            <person name="Sahin N."/>
            <person name="Ay H."/>
            <person name="Saygin H."/>
        </authorList>
    </citation>
    <scope>NUCLEOTIDE SEQUENCE [LARGE SCALE GENOMIC DNA]</scope>
    <source>
        <strain evidence="2 3">16K404</strain>
    </source>
</reference>
<evidence type="ECO:0000256" key="1">
    <source>
        <dbReference type="SAM" id="MobiDB-lite"/>
    </source>
</evidence>
<evidence type="ECO:0000313" key="3">
    <source>
        <dbReference type="Proteomes" id="UP000294744"/>
    </source>
</evidence>
<feature type="compositionally biased region" description="Low complexity" evidence="1">
    <location>
        <begin position="33"/>
        <end position="47"/>
    </location>
</feature>